<proteinExistence type="predicted"/>
<feature type="transmembrane region" description="Helical" evidence="6">
    <location>
        <begin position="285"/>
        <end position="314"/>
    </location>
</feature>
<gene>
    <name evidence="7" type="ORF">JYB65_02220</name>
</gene>
<keyword evidence="4 6" id="KW-1133">Transmembrane helix</keyword>
<dbReference type="PANTHER" id="PTHR42770">
    <property type="entry name" value="AMINO ACID TRANSPORTER-RELATED"/>
    <property type="match status" value="1"/>
</dbReference>
<feature type="transmembrane region" description="Helical" evidence="6">
    <location>
        <begin position="12"/>
        <end position="32"/>
    </location>
</feature>
<dbReference type="AlphaFoldDB" id="A0A939IGM9"/>
<evidence type="ECO:0000313" key="8">
    <source>
        <dbReference type="Proteomes" id="UP000664545"/>
    </source>
</evidence>
<evidence type="ECO:0000256" key="5">
    <source>
        <dbReference type="ARBA" id="ARBA00023136"/>
    </source>
</evidence>
<comment type="subcellular location">
    <subcellularLocation>
        <location evidence="1">Cell membrane</location>
        <topology evidence="1">Multi-pass membrane protein</topology>
    </subcellularLocation>
</comment>
<evidence type="ECO:0000256" key="2">
    <source>
        <dbReference type="ARBA" id="ARBA00022475"/>
    </source>
</evidence>
<dbReference type="Pfam" id="PF13520">
    <property type="entry name" value="AA_permease_2"/>
    <property type="match status" value="1"/>
</dbReference>
<protein>
    <submittedName>
        <fullName evidence="7">APC family permease</fullName>
    </submittedName>
</protein>
<reference evidence="7" key="1">
    <citation type="submission" date="2021-02" db="EMBL/GenBank/DDBJ databases">
        <title>Abyssanaerobacter marinus gen.nov., sp., nov, anaerobic bacterium isolated from the Onnuri vent field of Indian Ocean and suggestion of Mogibacteriaceae fam. nov., and proposal of reclassification of ambiguous this family's genus member.</title>
        <authorList>
            <person name="Kim Y.J."/>
            <person name="Yang J.-A."/>
        </authorList>
    </citation>
    <scope>NUCLEOTIDE SEQUENCE</scope>
    <source>
        <strain evidence="7">DSM 2634</strain>
    </source>
</reference>
<feature type="transmembrane region" description="Helical" evidence="6">
    <location>
        <begin position="203"/>
        <end position="221"/>
    </location>
</feature>
<dbReference type="GO" id="GO:0005886">
    <property type="term" value="C:plasma membrane"/>
    <property type="evidence" value="ECO:0007669"/>
    <property type="project" value="UniProtKB-SubCell"/>
</dbReference>
<sequence length="472" mass="51986">MTTENKKSFAKALGRTDVIALGFGTMVGWSWVMLAVSWLNHAGFYGTLLAFVIGAAVIGTVGLAYGELASALPLAGGEIVYVYRALGVIPAWIVGWTMTFAYIGVAAWESIAIATALDYLFPIPQVFLLWDIAGYSVYLSWTAIGCFASIIMLLLNLFGTHPAIIVQVMATAGMFIIGFIMFFGGISFGSIENIGEPFIDIKGFSYVFLMVPSMLIGFDVIPHSSEEMNLHPKNIGKTIMVCIVLAFFWYFTLIIGTAFAAPAEIRMSATMPTADVMAYAFGDEIFGKVVILSGILGILTSWNGFFMGASRLIFSLGRAKMLPPVFGQLHSKYRTPWLATLLVGSICTAAPFLGKNALVWLVNANSFCTLFSYLCVALAFLLLRKKEPNLYRPFKVKGGEFVGMVAVTISALYFIVYIPTILATDTRISMIFVAVWMLFGFTMLIYMKLKYEKTDPQEREILVFGEKYARKY</sequence>
<comment type="caution">
    <text evidence="7">The sequence shown here is derived from an EMBL/GenBank/DDBJ whole genome shotgun (WGS) entry which is preliminary data.</text>
</comment>
<dbReference type="InterPro" id="IPR002293">
    <property type="entry name" value="AA/rel_permease1"/>
</dbReference>
<feature type="transmembrane region" description="Helical" evidence="6">
    <location>
        <begin position="137"/>
        <end position="158"/>
    </location>
</feature>
<dbReference type="RefSeq" id="WP_206580967.1">
    <property type="nucleotide sequence ID" value="NZ_JAFJZZ010000001.1"/>
</dbReference>
<keyword evidence="5 6" id="KW-0472">Membrane</keyword>
<keyword evidence="3 6" id="KW-0812">Transmembrane</keyword>
<feature type="transmembrane region" description="Helical" evidence="6">
    <location>
        <begin position="44"/>
        <end position="65"/>
    </location>
</feature>
<feature type="transmembrane region" description="Helical" evidence="6">
    <location>
        <begin position="335"/>
        <end position="354"/>
    </location>
</feature>
<name>A0A939IGM9_CLOAM</name>
<dbReference type="Gene3D" id="1.20.1740.10">
    <property type="entry name" value="Amino acid/polyamine transporter I"/>
    <property type="match status" value="1"/>
</dbReference>
<dbReference type="GO" id="GO:0022857">
    <property type="term" value="F:transmembrane transporter activity"/>
    <property type="evidence" value="ECO:0007669"/>
    <property type="project" value="InterPro"/>
</dbReference>
<feature type="transmembrane region" description="Helical" evidence="6">
    <location>
        <begin position="401"/>
        <end position="422"/>
    </location>
</feature>
<keyword evidence="8" id="KW-1185">Reference proteome</keyword>
<accession>A0A939IGM9</accession>
<evidence type="ECO:0000256" key="3">
    <source>
        <dbReference type="ARBA" id="ARBA00022692"/>
    </source>
</evidence>
<feature type="transmembrane region" description="Helical" evidence="6">
    <location>
        <begin position="360"/>
        <end position="381"/>
    </location>
</feature>
<evidence type="ECO:0000313" key="7">
    <source>
        <dbReference type="EMBL" id="MBN7772167.1"/>
    </source>
</evidence>
<feature type="transmembrane region" description="Helical" evidence="6">
    <location>
        <begin position="170"/>
        <end position="191"/>
    </location>
</feature>
<evidence type="ECO:0000256" key="6">
    <source>
        <dbReference type="SAM" id="Phobius"/>
    </source>
</evidence>
<evidence type="ECO:0000256" key="1">
    <source>
        <dbReference type="ARBA" id="ARBA00004651"/>
    </source>
</evidence>
<feature type="transmembrane region" description="Helical" evidence="6">
    <location>
        <begin position="241"/>
        <end position="265"/>
    </location>
</feature>
<evidence type="ECO:0000256" key="4">
    <source>
        <dbReference type="ARBA" id="ARBA00022989"/>
    </source>
</evidence>
<feature type="transmembrane region" description="Helical" evidence="6">
    <location>
        <begin position="86"/>
        <end position="117"/>
    </location>
</feature>
<dbReference type="Proteomes" id="UP000664545">
    <property type="component" value="Unassembled WGS sequence"/>
</dbReference>
<organism evidence="7 8">
    <name type="scientific">Clostridium aminobutyricum</name>
    <dbReference type="NCBI Taxonomy" id="33953"/>
    <lineage>
        <taxon>Bacteria</taxon>
        <taxon>Bacillati</taxon>
        <taxon>Bacillota</taxon>
        <taxon>Clostridia</taxon>
        <taxon>Eubacteriales</taxon>
        <taxon>Clostridiaceae</taxon>
        <taxon>Clostridium</taxon>
    </lineage>
</organism>
<dbReference type="PANTHER" id="PTHR42770:SF7">
    <property type="entry name" value="MEMBRANE PROTEIN"/>
    <property type="match status" value="1"/>
</dbReference>
<dbReference type="InterPro" id="IPR050367">
    <property type="entry name" value="APC_superfamily"/>
</dbReference>
<keyword evidence="2" id="KW-1003">Cell membrane</keyword>
<feature type="transmembrane region" description="Helical" evidence="6">
    <location>
        <begin position="428"/>
        <end position="447"/>
    </location>
</feature>
<dbReference type="EMBL" id="JAFJZZ010000001">
    <property type="protein sequence ID" value="MBN7772167.1"/>
    <property type="molecule type" value="Genomic_DNA"/>
</dbReference>
<dbReference type="PIRSF" id="PIRSF006060">
    <property type="entry name" value="AA_transporter"/>
    <property type="match status" value="1"/>
</dbReference>